<organism evidence="2 3">
    <name type="scientific">Rubus argutus</name>
    <name type="common">Southern blackberry</name>
    <dbReference type="NCBI Taxonomy" id="59490"/>
    <lineage>
        <taxon>Eukaryota</taxon>
        <taxon>Viridiplantae</taxon>
        <taxon>Streptophyta</taxon>
        <taxon>Embryophyta</taxon>
        <taxon>Tracheophyta</taxon>
        <taxon>Spermatophyta</taxon>
        <taxon>Magnoliopsida</taxon>
        <taxon>eudicotyledons</taxon>
        <taxon>Gunneridae</taxon>
        <taxon>Pentapetalae</taxon>
        <taxon>rosids</taxon>
        <taxon>fabids</taxon>
        <taxon>Rosales</taxon>
        <taxon>Rosaceae</taxon>
        <taxon>Rosoideae</taxon>
        <taxon>Rosoideae incertae sedis</taxon>
        <taxon>Rubus</taxon>
    </lineage>
</organism>
<sequence>MGSQSRSSTVNHRHSPLFCPDSISLPSLTTSHHHLGFSLLIPPSPAQTAVPLCPSRSLSTKTHGRDCPIAQPASALPSHHAGVACFTTGAQCRRDLLSARRRRDLLSALGVDQFPAHDPRLLNPLHPRNRSAQPAAVHRSKTAADMPCRRRSQACFRQSPSLQSNLAFSPHSAAALSQTLLCCV</sequence>
<evidence type="ECO:0000313" key="3">
    <source>
        <dbReference type="Proteomes" id="UP001457282"/>
    </source>
</evidence>
<name>A0AAW1WX01_RUBAR</name>
<comment type="caution">
    <text evidence="2">The sequence shown here is derived from an EMBL/GenBank/DDBJ whole genome shotgun (WGS) entry which is preliminary data.</text>
</comment>
<reference evidence="2 3" key="1">
    <citation type="journal article" date="2023" name="G3 (Bethesda)">
        <title>A chromosome-length genome assembly and annotation of blackberry (Rubus argutus, cv. 'Hillquist').</title>
        <authorList>
            <person name="Bruna T."/>
            <person name="Aryal R."/>
            <person name="Dudchenko O."/>
            <person name="Sargent D.J."/>
            <person name="Mead D."/>
            <person name="Buti M."/>
            <person name="Cavallini A."/>
            <person name="Hytonen T."/>
            <person name="Andres J."/>
            <person name="Pham M."/>
            <person name="Weisz D."/>
            <person name="Mascagni F."/>
            <person name="Usai G."/>
            <person name="Natali L."/>
            <person name="Bassil N."/>
            <person name="Fernandez G.E."/>
            <person name="Lomsadze A."/>
            <person name="Armour M."/>
            <person name="Olukolu B."/>
            <person name="Poorten T."/>
            <person name="Britton C."/>
            <person name="Davik J."/>
            <person name="Ashrafi H."/>
            <person name="Aiden E.L."/>
            <person name="Borodovsky M."/>
            <person name="Worthington M."/>
        </authorList>
    </citation>
    <scope>NUCLEOTIDE SEQUENCE [LARGE SCALE GENOMIC DNA]</scope>
    <source>
        <strain evidence="2">PI 553951</strain>
    </source>
</reference>
<keyword evidence="3" id="KW-1185">Reference proteome</keyword>
<dbReference type="Proteomes" id="UP001457282">
    <property type="component" value="Unassembled WGS sequence"/>
</dbReference>
<feature type="region of interest" description="Disordered" evidence="1">
    <location>
        <begin position="122"/>
        <end position="144"/>
    </location>
</feature>
<evidence type="ECO:0000313" key="2">
    <source>
        <dbReference type="EMBL" id="KAK9928256.1"/>
    </source>
</evidence>
<proteinExistence type="predicted"/>
<protein>
    <submittedName>
        <fullName evidence="2">Uncharacterized protein</fullName>
    </submittedName>
</protein>
<evidence type="ECO:0000256" key="1">
    <source>
        <dbReference type="SAM" id="MobiDB-lite"/>
    </source>
</evidence>
<accession>A0AAW1WX01</accession>
<dbReference type="AlphaFoldDB" id="A0AAW1WX01"/>
<dbReference type="EMBL" id="JBEDUW010000005">
    <property type="protein sequence ID" value="KAK9928256.1"/>
    <property type="molecule type" value="Genomic_DNA"/>
</dbReference>
<gene>
    <name evidence="2" type="ORF">M0R45_025402</name>
</gene>